<evidence type="ECO:0000256" key="1">
    <source>
        <dbReference type="ARBA" id="ARBA00001933"/>
    </source>
</evidence>
<comment type="cofactor">
    <cofactor evidence="1">
        <name>pyridoxal 5'-phosphate</name>
        <dbReference type="ChEBI" id="CHEBI:597326"/>
    </cofactor>
</comment>
<sequence length="200" mass="22651">MWLFRLSGDFLYSGQKWVAFKWIYIAGVMRLVKYLSRSLLFGKEQKITIVLDAGTGTTAVGLGIGAACLGLPWKIVAVMLADVIEGYKRREKCLISDFEEIYKSKYGLELNDYDDGIIHWVERIHPRRFGHILRGEVEMCRLIARQTGILVDPVYTLAAWEQAVRLCQAEAGCGENVVMLHTGGTLDMFGLAQRYKSHFP</sequence>
<protein>
    <recommendedName>
        <fullName evidence="6">D-cysteine desulfhydrase</fullName>
    </recommendedName>
</protein>
<dbReference type="PANTHER" id="PTHR43780:SF7">
    <property type="entry name" value="D-CYSTEINE DESULFHYDRASE 2, MITOCHONDRIAL"/>
    <property type="match status" value="1"/>
</dbReference>
<dbReference type="InterPro" id="IPR027278">
    <property type="entry name" value="ACCD_DCysDesulf"/>
</dbReference>
<dbReference type="InterPro" id="IPR036052">
    <property type="entry name" value="TrpB-like_PALP_sf"/>
</dbReference>
<dbReference type="SUPFAM" id="SSF53686">
    <property type="entry name" value="Tryptophan synthase beta subunit-like PLP-dependent enzymes"/>
    <property type="match status" value="1"/>
</dbReference>
<dbReference type="EMBL" id="NMUH01000240">
    <property type="protein sequence ID" value="MQL75191.1"/>
    <property type="molecule type" value="Genomic_DNA"/>
</dbReference>
<evidence type="ECO:0000256" key="3">
    <source>
        <dbReference type="ARBA" id="ARBA00022898"/>
    </source>
</evidence>
<evidence type="ECO:0008006" key="6">
    <source>
        <dbReference type="Google" id="ProtNLM"/>
    </source>
</evidence>
<comment type="caution">
    <text evidence="4">The sequence shown here is derived from an EMBL/GenBank/DDBJ whole genome shotgun (WGS) entry which is preliminary data.</text>
</comment>
<dbReference type="Proteomes" id="UP000652761">
    <property type="component" value="Unassembled WGS sequence"/>
</dbReference>
<keyword evidence="5" id="KW-1185">Reference proteome</keyword>
<gene>
    <name evidence="4" type="ORF">Taro_007571</name>
</gene>
<organism evidence="4 5">
    <name type="scientific">Colocasia esculenta</name>
    <name type="common">Wild taro</name>
    <name type="synonym">Arum esculentum</name>
    <dbReference type="NCBI Taxonomy" id="4460"/>
    <lineage>
        <taxon>Eukaryota</taxon>
        <taxon>Viridiplantae</taxon>
        <taxon>Streptophyta</taxon>
        <taxon>Embryophyta</taxon>
        <taxon>Tracheophyta</taxon>
        <taxon>Spermatophyta</taxon>
        <taxon>Magnoliopsida</taxon>
        <taxon>Liliopsida</taxon>
        <taxon>Araceae</taxon>
        <taxon>Aroideae</taxon>
        <taxon>Colocasieae</taxon>
        <taxon>Colocasia</taxon>
    </lineage>
</organism>
<name>A0A843TVC4_COLES</name>
<proteinExistence type="inferred from homology"/>
<evidence type="ECO:0000313" key="5">
    <source>
        <dbReference type="Proteomes" id="UP000652761"/>
    </source>
</evidence>
<reference evidence="4" key="1">
    <citation type="submission" date="2017-07" db="EMBL/GenBank/DDBJ databases">
        <title>Taro Niue Genome Assembly and Annotation.</title>
        <authorList>
            <person name="Atibalentja N."/>
            <person name="Keating K."/>
            <person name="Fields C.J."/>
        </authorList>
    </citation>
    <scope>NUCLEOTIDE SEQUENCE</scope>
    <source>
        <strain evidence="4">Niue_2</strain>
        <tissue evidence="4">Leaf</tissue>
    </source>
</reference>
<comment type="similarity">
    <text evidence="2">Belongs to the ACC deaminase/D-cysteine desulfhydrase family.</text>
</comment>
<keyword evidence="3" id="KW-0663">Pyridoxal phosphate</keyword>
<evidence type="ECO:0000313" key="4">
    <source>
        <dbReference type="EMBL" id="MQL75191.1"/>
    </source>
</evidence>
<dbReference type="OrthoDB" id="10266364at2759"/>
<evidence type="ECO:0000256" key="2">
    <source>
        <dbReference type="ARBA" id="ARBA00008639"/>
    </source>
</evidence>
<accession>A0A843TVC4</accession>
<dbReference type="GO" id="GO:0019148">
    <property type="term" value="F:D-cysteine desulfhydrase activity"/>
    <property type="evidence" value="ECO:0007669"/>
    <property type="project" value="TreeGrafter"/>
</dbReference>
<dbReference type="PANTHER" id="PTHR43780">
    <property type="entry name" value="1-AMINOCYCLOPROPANE-1-CARBOXYLATE DEAMINASE-RELATED"/>
    <property type="match status" value="1"/>
</dbReference>
<dbReference type="AlphaFoldDB" id="A0A843TVC4"/>
<dbReference type="Gene3D" id="3.40.50.1100">
    <property type="match status" value="1"/>
</dbReference>